<dbReference type="Pfam" id="PF14385">
    <property type="entry name" value="DUF4416"/>
    <property type="match status" value="1"/>
</dbReference>
<evidence type="ECO:0000313" key="2">
    <source>
        <dbReference type="Proteomes" id="UP001594288"/>
    </source>
</evidence>
<protein>
    <submittedName>
        <fullName evidence="1">DUF4416 family protein</fullName>
    </submittedName>
</protein>
<name>A0ABV6YNN5_UNCEI</name>
<dbReference type="Proteomes" id="UP001594288">
    <property type="component" value="Unassembled WGS sequence"/>
</dbReference>
<dbReference type="EMBL" id="JBHPEI010000022">
    <property type="protein sequence ID" value="MFC1799683.1"/>
    <property type="molecule type" value="Genomic_DNA"/>
</dbReference>
<comment type="caution">
    <text evidence="1">The sequence shown here is derived from an EMBL/GenBank/DDBJ whole genome shotgun (WGS) entry which is preliminary data.</text>
</comment>
<accession>A0ABV6YNN5</accession>
<dbReference type="InterPro" id="IPR025529">
    <property type="entry name" value="DUF4416"/>
</dbReference>
<reference evidence="1 2" key="1">
    <citation type="submission" date="2024-09" db="EMBL/GenBank/DDBJ databases">
        <authorList>
            <person name="D'Angelo T."/>
        </authorList>
    </citation>
    <scope>NUCLEOTIDE SEQUENCE [LARGE SCALE GENOMIC DNA]</scope>
    <source>
        <strain evidence="1">SAG AM-311-F02</strain>
    </source>
</reference>
<organism evidence="1 2">
    <name type="scientific">Eiseniibacteriota bacterium</name>
    <dbReference type="NCBI Taxonomy" id="2212470"/>
    <lineage>
        <taxon>Bacteria</taxon>
        <taxon>Candidatus Eiseniibacteriota</taxon>
    </lineage>
</organism>
<keyword evidence="2" id="KW-1185">Reference proteome</keyword>
<proteinExistence type="predicted"/>
<sequence length="180" mass="20455">MGEAKTRQRPLPVKLFCGLIGSEASIEEAERLLVEDLGPVDLRSAFLPFDHTDYYAEEMGTGLKRRWIAFAELRERAYLAQAKHAAVIIEGALSMTRRRTVNIDPGYVDDAQVVLSTAKNFSHRIYIGKGYYAEVTLICMRTGLKALEWTYPDYKGEEGLKFFEKVRSAYHRQMRSPDAG</sequence>
<evidence type="ECO:0000313" key="1">
    <source>
        <dbReference type="EMBL" id="MFC1799683.1"/>
    </source>
</evidence>
<gene>
    <name evidence="1" type="ORF">ACFL2Z_02070</name>
</gene>